<dbReference type="InterPro" id="IPR045595">
    <property type="entry name" value="SufBD_N"/>
</dbReference>
<evidence type="ECO:0000256" key="1">
    <source>
        <dbReference type="ARBA" id="ARBA00043967"/>
    </source>
</evidence>
<dbReference type="RefSeq" id="WP_189406095.1">
    <property type="nucleotide sequence ID" value="NZ_BMXP01000004.1"/>
</dbReference>
<dbReference type="Proteomes" id="UP000631300">
    <property type="component" value="Unassembled WGS sequence"/>
</dbReference>
<comment type="similarity">
    <text evidence="1">Belongs to the iron-sulfur cluster assembly SufBD family.</text>
</comment>
<dbReference type="PANTHER" id="PTHR43575:SF1">
    <property type="entry name" value="PROTEIN ABCI7, CHLOROPLASTIC"/>
    <property type="match status" value="1"/>
</dbReference>
<dbReference type="AlphaFoldDB" id="A0A918MYL2"/>
<dbReference type="EMBL" id="BMXP01000004">
    <property type="protein sequence ID" value="GGW86524.1"/>
    <property type="molecule type" value="Genomic_DNA"/>
</dbReference>
<keyword evidence="5" id="KW-1185">Reference proteome</keyword>
<dbReference type="InterPro" id="IPR000825">
    <property type="entry name" value="SUF_FeS_clus_asmbl_SufBD_core"/>
</dbReference>
<accession>A0A918MYL2</accession>
<organism evidence="4 5">
    <name type="scientific">Alteromonas halophila</name>
    <dbReference type="NCBI Taxonomy" id="516698"/>
    <lineage>
        <taxon>Bacteria</taxon>
        <taxon>Pseudomonadati</taxon>
        <taxon>Pseudomonadota</taxon>
        <taxon>Gammaproteobacteria</taxon>
        <taxon>Alteromonadales</taxon>
        <taxon>Alteromonadaceae</taxon>
        <taxon>Alteromonas/Salinimonas group</taxon>
        <taxon>Alteromonas</taxon>
    </lineage>
</organism>
<evidence type="ECO:0000259" key="3">
    <source>
        <dbReference type="Pfam" id="PF19295"/>
    </source>
</evidence>
<feature type="domain" description="SUF system FeS cluster assembly SufBD core" evidence="2">
    <location>
        <begin position="161"/>
        <end position="388"/>
    </location>
</feature>
<dbReference type="InterPro" id="IPR055346">
    <property type="entry name" value="Fe-S_cluster_assembly_SufBD"/>
</dbReference>
<reference evidence="4" key="2">
    <citation type="submission" date="2020-09" db="EMBL/GenBank/DDBJ databases">
        <authorList>
            <person name="Sun Q."/>
            <person name="Kim S."/>
        </authorList>
    </citation>
    <scope>NUCLEOTIDE SEQUENCE</scope>
    <source>
        <strain evidence="4">KCTC 22164</strain>
    </source>
</reference>
<dbReference type="GO" id="GO:0016226">
    <property type="term" value="P:iron-sulfur cluster assembly"/>
    <property type="evidence" value="ECO:0007669"/>
    <property type="project" value="InterPro"/>
</dbReference>
<dbReference type="InterPro" id="IPR011542">
    <property type="entry name" value="SUF_FeS_clus_asmbl_SufD"/>
</dbReference>
<name>A0A918MYL2_9ALTE</name>
<gene>
    <name evidence="4" type="primary">sufD</name>
    <name evidence="4" type="ORF">GCM10007391_20270</name>
</gene>
<feature type="domain" description="SUF system FeS cluster assembly SufBD N-terminal" evidence="3">
    <location>
        <begin position="14"/>
        <end position="156"/>
    </location>
</feature>
<dbReference type="NCBIfam" id="TIGR01981">
    <property type="entry name" value="sufD"/>
    <property type="match status" value="1"/>
</dbReference>
<dbReference type="SUPFAM" id="SSF101960">
    <property type="entry name" value="Stabilizer of iron transporter SufD"/>
    <property type="match status" value="1"/>
</dbReference>
<reference evidence="4" key="1">
    <citation type="journal article" date="2014" name="Int. J. Syst. Evol. Microbiol.">
        <title>Complete genome sequence of Corynebacterium casei LMG S-19264T (=DSM 44701T), isolated from a smear-ripened cheese.</title>
        <authorList>
            <consortium name="US DOE Joint Genome Institute (JGI-PGF)"/>
            <person name="Walter F."/>
            <person name="Albersmeier A."/>
            <person name="Kalinowski J."/>
            <person name="Ruckert C."/>
        </authorList>
    </citation>
    <scope>NUCLEOTIDE SEQUENCE</scope>
    <source>
        <strain evidence="4">KCTC 22164</strain>
    </source>
</reference>
<dbReference type="Pfam" id="PF01458">
    <property type="entry name" value="SUFBD_core"/>
    <property type="match status" value="1"/>
</dbReference>
<dbReference type="InterPro" id="IPR037284">
    <property type="entry name" value="SUF_FeS_clus_asmbl_SufBD_sf"/>
</dbReference>
<comment type="caution">
    <text evidence="4">The sequence shown here is derived from an EMBL/GenBank/DDBJ whole genome shotgun (WGS) entry which is preliminary data.</text>
</comment>
<protein>
    <submittedName>
        <fullName evidence="4">Fe-S cluster assembly protein SufD</fullName>
    </submittedName>
</protein>
<evidence type="ECO:0000313" key="4">
    <source>
        <dbReference type="EMBL" id="GGW86524.1"/>
    </source>
</evidence>
<proteinExistence type="inferred from homology"/>
<sequence>MSQWLEQVIGEAQQVNDYLAPVRQQALTQLKQDGWPGRRNEAWRFTPLTSVQKRDVSHSDDVPDYQVPAIDNLNAIELVFVDGKLVTDTSALDVPAGMTLTTLSDASDAQQQAIAGIYGQVKPRRHVFGLVNDAICQHGVFIDVEDDAVIDTPVRIVNLAASNADAHTRVVVRLGDRARACVIEQGTGTVDSFTTAFAEYDIGAQARLEHYRFAMFTGDAKQVGGCHFRLGESSRLNSTMVGYGSELSRLDVDIHHAGEHARAKMNAIYLLSEGELFDLHSTIEHAVPNGTTEENARGIVGDRARAVFNGRIHIHRDAQKTLAELNNRNLLLSRRALVNTKPELEIYADDVQCAHGATVAEIEEEALYYLLTRGISRSKALVMLNFGFIQELVTAMPNEALREWLLPLLSERFVSMEVK</sequence>
<dbReference type="PANTHER" id="PTHR43575">
    <property type="entry name" value="PROTEIN ABCI7, CHLOROPLASTIC"/>
    <property type="match status" value="1"/>
</dbReference>
<evidence type="ECO:0000259" key="2">
    <source>
        <dbReference type="Pfam" id="PF01458"/>
    </source>
</evidence>
<dbReference type="Pfam" id="PF19295">
    <property type="entry name" value="SufBD_N"/>
    <property type="match status" value="1"/>
</dbReference>
<evidence type="ECO:0000313" key="5">
    <source>
        <dbReference type="Proteomes" id="UP000631300"/>
    </source>
</evidence>